<proteinExistence type="predicted"/>
<gene>
    <name evidence="2" type="primary">LOC113518938</name>
</gene>
<organism evidence="1 2">
    <name type="scientific">Galleria mellonella</name>
    <name type="common">Greater wax moth</name>
    <dbReference type="NCBI Taxonomy" id="7137"/>
    <lineage>
        <taxon>Eukaryota</taxon>
        <taxon>Metazoa</taxon>
        <taxon>Ecdysozoa</taxon>
        <taxon>Arthropoda</taxon>
        <taxon>Hexapoda</taxon>
        <taxon>Insecta</taxon>
        <taxon>Pterygota</taxon>
        <taxon>Neoptera</taxon>
        <taxon>Endopterygota</taxon>
        <taxon>Lepidoptera</taxon>
        <taxon>Glossata</taxon>
        <taxon>Ditrysia</taxon>
        <taxon>Pyraloidea</taxon>
        <taxon>Pyralidae</taxon>
        <taxon>Galleriinae</taxon>
        <taxon>Galleria</taxon>
    </lineage>
</organism>
<reference evidence="2" key="1">
    <citation type="submission" date="2025-08" db="UniProtKB">
        <authorList>
            <consortium name="RefSeq"/>
        </authorList>
    </citation>
    <scope>IDENTIFICATION</scope>
    <source>
        <tissue evidence="2">Whole larvae</tissue>
    </source>
</reference>
<evidence type="ECO:0000313" key="1">
    <source>
        <dbReference type="Proteomes" id="UP001652740"/>
    </source>
</evidence>
<protein>
    <submittedName>
        <fullName evidence="2">Uncharacterized protein LOC113518938 isoform X1</fullName>
    </submittedName>
</protein>
<dbReference type="Proteomes" id="UP001652740">
    <property type="component" value="Unplaced"/>
</dbReference>
<accession>A0ABM3MB96</accession>
<dbReference type="RefSeq" id="XP_052748699.1">
    <property type="nucleotide sequence ID" value="XM_052892739.1"/>
</dbReference>
<dbReference type="GeneID" id="113518938"/>
<evidence type="ECO:0000313" key="2">
    <source>
        <dbReference type="RefSeq" id="XP_052748699.1"/>
    </source>
</evidence>
<name>A0ABM3MB96_GALME</name>
<keyword evidence="1" id="KW-1185">Reference proteome</keyword>
<sequence>MSFEEYPLVALAETTKDYVKQVRIEDAQPSSSDCKPQEKTIKNYEEKSQNPLLRRLPSFQTKLRPNIGKIRHSLQKINCFKGADEDEEEQAPMMDIPRRKSIDIGVGLARRMSLFIFTRKTVCVHPYHPYTPAQTTRKIYWSTEEKN</sequence>